<evidence type="ECO:0000313" key="1">
    <source>
        <dbReference type="EMBL" id="CAB1220157.1"/>
    </source>
</evidence>
<evidence type="ECO:0008006" key="3">
    <source>
        <dbReference type="Google" id="ProtNLM"/>
    </source>
</evidence>
<name>A0A811GG86_9GAMM</name>
<evidence type="ECO:0000313" key="2">
    <source>
        <dbReference type="Proteomes" id="UP000489961"/>
    </source>
</evidence>
<proteinExistence type="predicted"/>
<dbReference type="Proteomes" id="UP000489961">
    <property type="component" value="Unassembled WGS sequence"/>
</dbReference>
<comment type="caution">
    <text evidence="1">The sequence shown here is derived from an EMBL/GenBank/DDBJ whole genome shotgun (WGS) entry which is preliminary data.</text>
</comment>
<protein>
    <recommendedName>
        <fullName evidence="3">Lipoprotein</fullName>
    </recommendedName>
</protein>
<dbReference type="PROSITE" id="PS51257">
    <property type="entry name" value="PROKAR_LIPOPROTEIN"/>
    <property type="match status" value="1"/>
</dbReference>
<dbReference type="AlphaFoldDB" id="A0A811GG86"/>
<gene>
    <name evidence="1" type="ORF">SFB21_2538</name>
</gene>
<organism evidence="1 2">
    <name type="scientific">Acinetobacter bouvetii</name>
    <dbReference type="NCBI Taxonomy" id="202951"/>
    <lineage>
        <taxon>Bacteria</taxon>
        <taxon>Pseudomonadati</taxon>
        <taxon>Pseudomonadota</taxon>
        <taxon>Gammaproteobacteria</taxon>
        <taxon>Moraxellales</taxon>
        <taxon>Moraxellaceae</taxon>
        <taxon>Acinetobacter</taxon>
    </lineage>
</organism>
<accession>A0A811GG86</accession>
<reference evidence="1 2" key="1">
    <citation type="submission" date="2020-02" db="EMBL/GenBank/DDBJ databases">
        <authorList>
            <person name="Chaudhuri R."/>
        </authorList>
    </citation>
    <scope>NUCLEOTIDE SEQUENCE [LARGE SCALE GENOMIC DNA]</scope>
    <source>
        <strain evidence="1">SFB21</strain>
    </source>
</reference>
<sequence>MITMKKTVIALIYLSIFLTGCSSLLNPSIQNALKEVRTSNFLKNEDKTKTIGGIDANSNGVRDDIEGYINLKYGNNPKFVSVYMQYAKELRRKLTLASDDREVYRRASHKVSRQMVCASKIDYEVEPEKMYRDTMIIYALSVNTKQRKAESNRISSLVSGMVFTLPTEEHCKN</sequence>
<dbReference type="EMBL" id="CADDTS010000042">
    <property type="protein sequence ID" value="CAB1220157.1"/>
    <property type="molecule type" value="Genomic_DNA"/>
</dbReference>